<evidence type="ECO:0008006" key="2">
    <source>
        <dbReference type="Google" id="ProtNLM"/>
    </source>
</evidence>
<dbReference type="InterPro" id="IPR036890">
    <property type="entry name" value="HATPase_C_sf"/>
</dbReference>
<dbReference type="SUPFAM" id="SSF55874">
    <property type="entry name" value="ATPase domain of HSP90 chaperone/DNA topoisomerase II/histidine kinase"/>
    <property type="match status" value="1"/>
</dbReference>
<comment type="caution">
    <text evidence="1">The sequence shown here is derived from an EMBL/GenBank/DDBJ whole genome shotgun (WGS) entry which is preliminary data.</text>
</comment>
<dbReference type="AlphaFoldDB" id="A0A645HD83"/>
<organism evidence="1">
    <name type="scientific">bioreactor metagenome</name>
    <dbReference type="NCBI Taxonomy" id="1076179"/>
    <lineage>
        <taxon>unclassified sequences</taxon>
        <taxon>metagenomes</taxon>
        <taxon>ecological metagenomes</taxon>
    </lineage>
</organism>
<gene>
    <name evidence="1" type="ORF">SDC9_183594</name>
</gene>
<reference evidence="1" key="1">
    <citation type="submission" date="2019-08" db="EMBL/GenBank/DDBJ databases">
        <authorList>
            <person name="Kucharzyk K."/>
            <person name="Murdoch R.W."/>
            <person name="Higgins S."/>
            <person name="Loffler F."/>
        </authorList>
    </citation>
    <scope>NUCLEOTIDE SEQUENCE</scope>
</reference>
<sequence length="53" mass="6045">MGGTINVKSEEGKGTEFIVRLPRNKIYKDDIEYDSCQHELNNNKVIIEFSDVG</sequence>
<protein>
    <recommendedName>
        <fullName evidence="2">Histidine kinase</fullName>
    </recommendedName>
</protein>
<proteinExistence type="predicted"/>
<name>A0A645HD83_9ZZZZ</name>
<dbReference type="Gene3D" id="3.30.565.10">
    <property type="entry name" value="Histidine kinase-like ATPase, C-terminal domain"/>
    <property type="match status" value="1"/>
</dbReference>
<dbReference type="EMBL" id="VSSQ01090031">
    <property type="protein sequence ID" value="MPN36089.1"/>
    <property type="molecule type" value="Genomic_DNA"/>
</dbReference>
<accession>A0A645HD83</accession>
<evidence type="ECO:0000313" key="1">
    <source>
        <dbReference type="EMBL" id="MPN36089.1"/>
    </source>
</evidence>